<evidence type="ECO:0000313" key="3">
    <source>
        <dbReference type="Proteomes" id="UP000323000"/>
    </source>
</evidence>
<dbReference type="AlphaFoldDB" id="A0A5C7IAF1"/>
<feature type="region of interest" description="Disordered" evidence="1">
    <location>
        <begin position="311"/>
        <end position="342"/>
    </location>
</feature>
<feature type="compositionally biased region" description="Basic and acidic residues" evidence="1">
    <location>
        <begin position="31"/>
        <end position="43"/>
    </location>
</feature>
<dbReference type="GO" id="GO:0007142">
    <property type="term" value="P:male meiosis II"/>
    <property type="evidence" value="ECO:0007669"/>
    <property type="project" value="InterPro"/>
</dbReference>
<dbReference type="EMBL" id="VAHF01000003">
    <property type="protein sequence ID" value="TXG66051.1"/>
    <property type="molecule type" value="Genomic_DNA"/>
</dbReference>
<dbReference type="InterPro" id="IPR039300">
    <property type="entry name" value="JASON"/>
</dbReference>
<dbReference type="PANTHER" id="PTHR33318">
    <property type="entry name" value="ASPARTYL/GLUTAMYL-TRNA(ASN/GLN) AMIDOTRANSFERASE SUBUNIT"/>
    <property type="match status" value="1"/>
</dbReference>
<dbReference type="PANTHER" id="PTHR33318:SF22">
    <property type="entry name" value="SUPPRESSOR PROTEIN SRP40-LIKE ISOFORM X1"/>
    <property type="match status" value="1"/>
</dbReference>
<name>A0A5C7IAF1_9ROSI</name>
<proteinExistence type="predicted"/>
<sequence length="516" mass="58063">MGCLFACFGACKHRKRRHLVNVTQFEGHRHEDLQVNESTKQEESEQPISVSREKVDEPVIFITKKKVTFDLNVNNTQQESQPIEEVTDKKEIEKEDEKETVPKETKLVPSSITPTVVSHVPNNRYQNCVTSEDESEDLGLEESDLDDDDDDSDGDNLVGSNEKILVQEESSESLFSLSIDSRKHVYEVELGEKEVNSPMPVRSLPIQEVEENEENGLSRNARDRSRYVRSVLNPVENLTQWKVVKARATTSPPLSKYQSKENINLMQDLDVPVCPVPTFKLSTCSSVLNSDNKKVFDQEIAVDTSLSSWLVESETTPMSKTSTVSVGNSPSQNASKPRSQGDESILAALAVEELKQLSASSISPRRSRSQSPDEPIIGTVGSYWSCTGKIMDSDSSSFKEEERVKWDSIPFEARLEKALKLKFSLCELMLAFRDGPLPTEITDGEIMASRWKVDSHGVWHVANKHCHIIWAVMAPFLSCPVILAYSFDLNIRYIYKVSSTHREIIFLSAQKLLASM</sequence>
<feature type="region of interest" description="Disordered" evidence="1">
    <location>
        <begin position="123"/>
        <end position="158"/>
    </location>
</feature>
<protein>
    <submittedName>
        <fullName evidence="2">Uncharacterized protein</fullName>
    </submittedName>
</protein>
<feature type="compositionally biased region" description="Polar residues" evidence="1">
    <location>
        <begin position="311"/>
        <end position="338"/>
    </location>
</feature>
<dbReference type="Proteomes" id="UP000323000">
    <property type="component" value="Chromosome 3"/>
</dbReference>
<feature type="compositionally biased region" description="Basic and acidic residues" evidence="1">
    <location>
        <begin position="86"/>
        <end position="105"/>
    </location>
</feature>
<keyword evidence="3" id="KW-1185">Reference proteome</keyword>
<evidence type="ECO:0000256" key="1">
    <source>
        <dbReference type="SAM" id="MobiDB-lite"/>
    </source>
</evidence>
<evidence type="ECO:0000313" key="2">
    <source>
        <dbReference type="EMBL" id="TXG66051.1"/>
    </source>
</evidence>
<dbReference type="OrthoDB" id="1925835at2759"/>
<feature type="region of interest" description="Disordered" evidence="1">
    <location>
        <begin position="31"/>
        <end position="51"/>
    </location>
</feature>
<feature type="region of interest" description="Disordered" evidence="1">
    <location>
        <begin position="78"/>
        <end position="105"/>
    </location>
</feature>
<comment type="caution">
    <text evidence="2">The sequence shown here is derived from an EMBL/GenBank/DDBJ whole genome shotgun (WGS) entry which is preliminary data.</text>
</comment>
<reference evidence="3" key="1">
    <citation type="journal article" date="2019" name="Gigascience">
        <title>De novo genome assembly of the endangered Acer yangbiense, a plant species with extremely small populations endemic to Yunnan Province, China.</title>
        <authorList>
            <person name="Yang J."/>
            <person name="Wariss H.M."/>
            <person name="Tao L."/>
            <person name="Zhang R."/>
            <person name="Yun Q."/>
            <person name="Hollingsworth P."/>
            <person name="Dao Z."/>
            <person name="Luo G."/>
            <person name="Guo H."/>
            <person name="Ma Y."/>
            <person name="Sun W."/>
        </authorList>
    </citation>
    <scope>NUCLEOTIDE SEQUENCE [LARGE SCALE GENOMIC DNA]</scope>
    <source>
        <strain evidence="3">cv. Malutang</strain>
    </source>
</reference>
<gene>
    <name evidence="2" type="ORF">EZV62_007326</name>
</gene>
<feature type="compositionally biased region" description="Acidic residues" evidence="1">
    <location>
        <begin position="131"/>
        <end position="154"/>
    </location>
</feature>
<organism evidence="2 3">
    <name type="scientific">Acer yangbiense</name>
    <dbReference type="NCBI Taxonomy" id="1000413"/>
    <lineage>
        <taxon>Eukaryota</taxon>
        <taxon>Viridiplantae</taxon>
        <taxon>Streptophyta</taxon>
        <taxon>Embryophyta</taxon>
        <taxon>Tracheophyta</taxon>
        <taxon>Spermatophyta</taxon>
        <taxon>Magnoliopsida</taxon>
        <taxon>eudicotyledons</taxon>
        <taxon>Gunneridae</taxon>
        <taxon>Pentapetalae</taxon>
        <taxon>rosids</taxon>
        <taxon>malvids</taxon>
        <taxon>Sapindales</taxon>
        <taxon>Sapindaceae</taxon>
        <taxon>Hippocastanoideae</taxon>
        <taxon>Acereae</taxon>
        <taxon>Acer</taxon>
    </lineage>
</organism>
<accession>A0A5C7IAF1</accession>